<protein>
    <recommendedName>
        <fullName evidence="4">Aerotolerance regulator N-terminal domain-containing protein</fullName>
    </recommendedName>
</protein>
<proteinExistence type="predicted"/>
<keyword evidence="1" id="KW-1133">Transmembrane helix</keyword>
<gene>
    <name evidence="2" type="ORF">KHX94_10845</name>
</gene>
<accession>A0ABX8DDI2</accession>
<evidence type="ECO:0008006" key="4">
    <source>
        <dbReference type="Google" id="ProtNLM"/>
    </source>
</evidence>
<feature type="transmembrane region" description="Helical" evidence="1">
    <location>
        <begin position="6"/>
        <end position="22"/>
    </location>
</feature>
<dbReference type="EMBL" id="CP074572">
    <property type="protein sequence ID" value="QVK21987.1"/>
    <property type="molecule type" value="Genomic_DNA"/>
</dbReference>
<evidence type="ECO:0000313" key="2">
    <source>
        <dbReference type="EMBL" id="QVK21987.1"/>
    </source>
</evidence>
<keyword evidence="1" id="KW-0812">Transmembrane</keyword>
<evidence type="ECO:0000313" key="3">
    <source>
        <dbReference type="Proteomes" id="UP000676428"/>
    </source>
</evidence>
<feature type="transmembrane region" description="Helical" evidence="1">
    <location>
        <begin position="34"/>
        <end position="52"/>
    </location>
</feature>
<evidence type="ECO:0000256" key="1">
    <source>
        <dbReference type="SAM" id="Phobius"/>
    </source>
</evidence>
<sequence>MSFSFLSPWWSVLLLLLPLLWFRRHQLRHAWLPWVRSLVAALLVLALMQPVWVSQRATSKQVVIVDLSESVGSQGLHVPRCYSSTGNSSMGHYRQK</sequence>
<reference evidence="2 3" key="1">
    <citation type="journal article" date="2012" name="Int. J. Syst. Evol. Microbiol.">
        <title>Shewanella dokdonensis sp. nov., isolated from seawater.</title>
        <authorList>
            <person name="Sung H.R."/>
            <person name="Yoon J.H."/>
            <person name="Ghim S.Y."/>
        </authorList>
    </citation>
    <scope>NUCLEOTIDE SEQUENCE [LARGE SCALE GENOMIC DNA]</scope>
    <source>
        <strain evidence="2 3">DSM 23626</strain>
    </source>
</reference>
<organism evidence="2 3">
    <name type="scientific">Shewanella dokdonensis</name>
    <dbReference type="NCBI Taxonomy" id="712036"/>
    <lineage>
        <taxon>Bacteria</taxon>
        <taxon>Pseudomonadati</taxon>
        <taxon>Pseudomonadota</taxon>
        <taxon>Gammaproteobacteria</taxon>
        <taxon>Alteromonadales</taxon>
        <taxon>Shewanellaceae</taxon>
        <taxon>Shewanella</taxon>
    </lineage>
</organism>
<dbReference type="RefSeq" id="WP_213680647.1">
    <property type="nucleotide sequence ID" value="NZ_CP074572.1"/>
</dbReference>
<keyword evidence="1" id="KW-0472">Membrane</keyword>
<name>A0ABX8DDI2_9GAMM</name>
<dbReference type="Proteomes" id="UP000676428">
    <property type="component" value="Chromosome"/>
</dbReference>
<keyword evidence="3" id="KW-1185">Reference proteome</keyword>